<dbReference type="Pfam" id="PF06470">
    <property type="entry name" value="SMC_hinge"/>
    <property type="match status" value="1"/>
</dbReference>
<evidence type="ECO:0000256" key="7">
    <source>
        <dbReference type="ARBA" id="ARBA00023306"/>
    </source>
</evidence>
<dbReference type="GO" id="GO:0051276">
    <property type="term" value="P:chromosome organization"/>
    <property type="evidence" value="ECO:0007669"/>
    <property type="project" value="InterPro"/>
</dbReference>
<dbReference type="CDD" id="cd03272">
    <property type="entry name" value="ABC_SMC3_euk"/>
    <property type="match status" value="1"/>
</dbReference>
<dbReference type="SMART" id="SM00968">
    <property type="entry name" value="SMC_hinge"/>
    <property type="match status" value="1"/>
</dbReference>
<dbReference type="VEuPathDB" id="FungiDB:BDEG_24984"/>
<comment type="similarity">
    <text evidence="2">Belongs to the SMC family. SMC3 subfamily.</text>
</comment>
<dbReference type="InterPro" id="IPR036277">
    <property type="entry name" value="SMC_hinge_sf"/>
</dbReference>
<evidence type="ECO:0000256" key="1">
    <source>
        <dbReference type="ARBA" id="ARBA00004123"/>
    </source>
</evidence>
<dbReference type="AlphaFoldDB" id="A0A177WNW6"/>
<dbReference type="Proteomes" id="UP000077115">
    <property type="component" value="Unassembled WGS sequence"/>
</dbReference>
<evidence type="ECO:0000256" key="9">
    <source>
        <dbReference type="SAM" id="Coils"/>
    </source>
</evidence>
<dbReference type="Pfam" id="PF02463">
    <property type="entry name" value="SMC_N"/>
    <property type="match status" value="1"/>
</dbReference>
<dbReference type="InterPro" id="IPR027417">
    <property type="entry name" value="P-loop_NTPase"/>
</dbReference>
<evidence type="ECO:0000256" key="2">
    <source>
        <dbReference type="ARBA" id="ARBA00005917"/>
    </source>
</evidence>
<dbReference type="GO" id="GO:0005524">
    <property type="term" value="F:ATP binding"/>
    <property type="evidence" value="ECO:0007669"/>
    <property type="project" value="InterPro"/>
</dbReference>
<evidence type="ECO:0000313" key="11">
    <source>
        <dbReference type="EMBL" id="OAJ41364.1"/>
    </source>
</evidence>
<feature type="domain" description="SMC hinge" evidence="10">
    <location>
        <begin position="522"/>
        <end position="634"/>
    </location>
</feature>
<dbReference type="InterPro" id="IPR024704">
    <property type="entry name" value="SMC"/>
</dbReference>
<evidence type="ECO:0000256" key="8">
    <source>
        <dbReference type="PIRNR" id="PIRNR005719"/>
    </source>
</evidence>
<keyword evidence="6 8" id="KW-0539">Nucleus</keyword>
<reference evidence="11 12" key="1">
    <citation type="submission" date="2006-10" db="EMBL/GenBank/DDBJ databases">
        <title>The Genome Sequence of Batrachochytrium dendrobatidis JEL423.</title>
        <authorList>
            <consortium name="The Broad Institute Genome Sequencing Platform"/>
            <person name="Birren B."/>
            <person name="Lander E."/>
            <person name="Galagan J."/>
            <person name="Cuomo C."/>
            <person name="Devon K."/>
            <person name="Jaffe D."/>
            <person name="Butler J."/>
            <person name="Alvarez P."/>
            <person name="Gnerre S."/>
            <person name="Grabherr M."/>
            <person name="Kleber M."/>
            <person name="Mauceli E."/>
            <person name="Brockman W."/>
            <person name="Young S."/>
            <person name="LaButti K."/>
            <person name="Sykes S."/>
            <person name="DeCaprio D."/>
            <person name="Crawford M."/>
            <person name="Koehrsen M."/>
            <person name="Engels R."/>
            <person name="Montgomery P."/>
            <person name="Pearson M."/>
            <person name="Howarth C."/>
            <person name="Larson L."/>
            <person name="White J."/>
            <person name="O'Leary S."/>
            <person name="Kodira C."/>
            <person name="Zeng Q."/>
            <person name="Yandava C."/>
            <person name="Alvarado L."/>
            <person name="Longcore J."/>
            <person name="James T."/>
        </authorList>
    </citation>
    <scope>NUCLEOTIDE SEQUENCE [LARGE SCALE GENOMIC DNA]</scope>
    <source>
        <strain evidence="11 12">JEL423</strain>
    </source>
</reference>
<accession>A0A177WNW6</accession>
<dbReference type="InterPro" id="IPR003395">
    <property type="entry name" value="RecF/RecN/SMC_N"/>
</dbReference>
<dbReference type="InterPro" id="IPR010935">
    <property type="entry name" value="SMC_hinge"/>
</dbReference>
<dbReference type="GO" id="GO:0007059">
    <property type="term" value="P:chromosome segregation"/>
    <property type="evidence" value="ECO:0007669"/>
    <property type="project" value="UniProtKB-ARBA"/>
</dbReference>
<dbReference type="STRING" id="403673.A0A177WNW6"/>
<dbReference type="PIRSF" id="PIRSF005719">
    <property type="entry name" value="SMC"/>
    <property type="match status" value="1"/>
</dbReference>
<dbReference type="InterPro" id="IPR041741">
    <property type="entry name" value="SMC3_ABC_euk"/>
</dbReference>
<sequence length="1205" mass="138179">MYIKQIVIQGFKSYKEQTVIEPFSPAHNSVVGRNGSGKSNFFWAIRFVLGDAYGNMTREERQALLHEGTGPATISAFVQIIFDNTDNRFPTGKPEVTLRRTIGLKKDEYSLDRKSVTKSEVMNLLESAGFSRSNPYYIVPQGRITTLTVAKDHERLQVLKEVAGTKVYEQRRQESVKIMEETRQKQGKICELLAYINERLSELDKEKEELDKFQKAEKERRCLDYSLYFQEQNDAAEALAELDLLRQNEIENNLIQFNELSDHEQFIQKLEEELLASTQELRQLTTERQQIDDEHQDYIRNKTNIELTIKDVQDSSRSKEKNQEELVAEKASLETQIEAKSSELDRVTLDFEETATIESKLRQSLQQSTVELQLLEAGAGRAKQFKNVKERNQWLKSTIQRIQVSVKEEMDQATGLENSISHAKARADTIVSEITASKDQLTQSKDDIDACRQEFNLLRQQREDFEVARKNLWKEEASLGAFFENIKDETQKCERILFGTADRAVSNGLKSVKRITEKLKLDGVYGPLYELFTVDSRYRCCVEVIASSSLFHVVVDSDETATRILDELSNERSGRITFMPLNRLKSYEQNYPSMDQAIPMIEKLQFDEKFIKAFKQVFGRAIICPSLEIASGFARSHNLTAVTLDGDRADRKGALSGGFRDHRQSRLEAAEKLKFSADRLAQSDARLAEIKNEIRKHDQLITQTRDSISRLDLRRREAMNLREPLNEKIQSMTREALDLDETIIQRSRSLAQLHTSVKGLEAQIASFEAELNTPLQSSLSSEDKKRMDMLLVETQEFKSKLGQVVSNRVQLEGQRNILLIELNSNLKRQLERANAKLEVLVGGGDGFGDIEERIAEMEKQQELANQCVNRLREIDVDLDHLRTEINRNTEKLEQLKVDKSESAHAIELQQRKMEKFMTRRALLLKKKDDALGNIRDLGVLPDEAFVKYKGINTKTLVKKLHQVNEALKLFGHVNRKAFEQYNNFAMQKEQLQERKEELDQSHQAIEDLIRVLDQRKDDAIEQTFKQVAQNFSDIWEKIVPSGQGHLIMLRRSDEAFDGMEATQDDSLQPGRRDTLRDSAIEQYTGVAINVSFSSKTDEGLRMPQLSGGQKSLVALTLIFAIQRSDPAPFYLFDEIDAALDAQYRTAIADMVHELSEHAQFITTTFRPELLEHTDKCYGVTFVDKVSRIQCISKDEARQFVDGAAQ</sequence>
<dbReference type="FunFam" id="3.40.50.300:FF:000370">
    <property type="entry name" value="Structural maintenance of chromosomes 3"/>
    <property type="match status" value="1"/>
</dbReference>
<evidence type="ECO:0000256" key="5">
    <source>
        <dbReference type="ARBA" id="ARBA00023054"/>
    </source>
</evidence>
<dbReference type="GO" id="GO:0005694">
    <property type="term" value="C:chromosome"/>
    <property type="evidence" value="ECO:0007669"/>
    <property type="project" value="InterPro"/>
</dbReference>
<dbReference type="GO" id="GO:0051301">
    <property type="term" value="P:cell division"/>
    <property type="evidence" value="ECO:0007669"/>
    <property type="project" value="UniProtKB-KW"/>
</dbReference>
<dbReference type="FunFam" id="3.40.50.300:FF:000424">
    <property type="entry name" value="Structural maintenance of chromosomes 3"/>
    <property type="match status" value="1"/>
</dbReference>
<organism evidence="11 12">
    <name type="scientific">Batrachochytrium dendrobatidis (strain JEL423)</name>
    <dbReference type="NCBI Taxonomy" id="403673"/>
    <lineage>
        <taxon>Eukaryota</taxon>
        <taxon>Fungi</taxon>
        <taxon>Fungi incertae sedis</taxon>
        <taxon>Chytridiomycota</taxon>
        <taxon>Chytridiomycota incertae sedis</taxon>
        <taxon>Chytridiomycetes</taxon>
        <taxon>Rhizophydiales</taxon>
        <taxon>Rhizophydiales incertae sedis</taxon>
        <taxon>Batrachochytrium</taxon>
    </lineage>
</organism>
<dbReference type="EMBL" id="DS022305">
    <property type="protein sequence ID" value="OAJ41364.1"/>
    <property type="molecule type" value="Genomic_DNA"/>
</dbReference>
<dbReference type="SUPFAM" id="SSF52540">
    <property type="entry name" value="P-loop containing nucleoside triphosphate hydrolases"/>
    <property type="match status" value="2"/>
</dbReference>
<dbReference type="Gene3D" id="3.30.70.1620">
    <property type="match status" value="1"/>
</dbReference>
<evidence type="ECO:0000313" key="12">
    <source>
        <dbReference type="Proteomes" id="UP000077115"/>
    </source>
</evidence>
<evidence type="ECO:0000259" key="10">
    <source>
        <dbReference type="SMART" id="SM00968"/>
    </source>
</evidence>
<comment type="subcellular location">
    <subcellularLocation>
        <location evidence="1 8">Nucleus</location>
    </subcellularLocation>
</comment>
<keyword evidence="7" id="KW-0131">Cell cycle</keyword>
<dbReference type="GO" id="GO:0016887">
    <property type="term" value="F:ATP hydrolysis activity"/>
    <property type="evidence" value="ECO:0007669"/>
    <property type="project" value="InterPro"/>
</dbReference>
<dbReference type="Gene3D" id="1.20.1060.20">
    <property type="match status" value="1"/>
</dbReference>
<keyword evidence="3" id="KW-0132">Cell division</keyword>
<feature type="coiled-coil region" evidence="9">
    <location>
        <begin position="974"/>
        <end position="1011"/>
    </location>
</feature>
<name>A0A177WNW6_BATDL</name>
<evidence type="ECO:0000256" key="6">
    <source>
        <dbReference type="ARBA" id="ARBA00023242"/>
    </source>
</evidence>
<reference evidence="11 12" key="2">
    <citation type="submission" date="2016-05" db="EMBL/GenBank/DDBJ databases">
        <title>Lineage-specific infection strategies underlie the spectrum of fungal disease in amphibians.</title>
        <authorList>
            <person name="Cuomo C.A."/>
            <person name="Farrer R.A."/>
            <person name="James T."/>
            <person name="Longcore J."/>
            <person name="Birren B."/>
        </authorList>
    </citation>
    <scope>NUCLEOTIDE SEQUENCE [LARGE SCALE GENOMIC DNA]</scope>
    <source>
        <strain evidence="11 12">JEL423</strain>
    </source>
</reference>
<proteinExistence type="inferred from homology"/>
<dbReference type="eggNOG" id="KOG0964">
    <property type="taxonomic scope" value="Eukaryota"/>
</dbReference>
<dbReference type="OrthoDB" id="5575062at2759"/>
<keyword evidence="5 9" id="KW-0175">Coiled coil</keyword>
<evidence type="ECO:0000256" key="3">
    <source>
        <dbReference type="ARBA" id="ARBA00022618"/>
    </source>
</evidence>
<dbReference type="PANTHER" id="PTHR43977">
    <property type="entry name" value="STRUCTURAL MAINTENANCE OF CHROMOSOMES PROTEIN 3"/>
    <property type="match status" value="1"/>
</dbReference>
<gene>
    <name evidence="11" type="ORF">BDEG_24984</name>
</gene>
<protein>
    <recommendedName>
        <fullName evidence="8">Structural maintenance of chromosomes protein</fullName>
    </recommendedName>
</protein>
<dbReference type="SUPFAM" id="SSF75553">
    <property type="entry name" value="Smc hinge domain"/>
    <property type="match status" value="1"/>
</dbReference>
<dbReference type="GO" id="GO:0005634">
    <property type="term" value="C:nucleus"/>
    <property type="evidence" value="ECO:0007669"/>
    <property type="project" value="UniProtKB-SubCell"/>
</dbReference>
<dbReference type="Gene3D" id="3.40.50.300">
    <property type="entry name" value="P-loop containing nucleotide triphosphate hydrolases"/>
    <property type="match status" value="2"/>
</dbReference>
<keyword evidence="4" id="KW-0498">Mitosis</keyword>
<evidence type="ECO:0000256" key="4">
    <source>
        <dbReference type="ARBA" id="ARBA00022776"/>
    </source>
</evidence>
<feature type="coiled-coil region" evidence="9">
    <location>
        <begin position="196"/>
        <end position="350"/>
    </location>
</feature>